<sequence length="227" mass="25510">MRNKFFIGGDPDEKKLTWIKWDKSLASKREGGLGIGSIFGLSIGLLFKWVCRYLCDQSNLWIRVINSIHGPGGEINCDTNTRPKRSTSGSILSSINSLKSKGVDLFSFCSRKIGNGLDSSFWFDTWCGNQPLKTMYPRVFFLNTDKRCSIASRVGLNDWSLVLRRDPRGGVELVQFNALKNVIRNTILSDQQDIWQWSLDGSSGFSVASIRSLVDSRLLVTCNEATR</sequence>
<dbReference type="PANTHER" id="PTHR36617:SF15">
    <property type="entry name" value="REVERSE TRANSCRIPTASE ZINC-BINDING DOMAIN-CONTAINING PROTEIN"/>
    <property type="match status" value="1"/>
</dbReference>
<reference evidence="1 2" key="1">
    <citation type="journal article" date="2018" name="Mol. Plant">
        <title>The genome of Artemisia annua provides insight into the evolution of Asteraceae family and artemisinin biosynthesis.</title>
        <authorList>
            <person name="Shen Q."/>
            <person name="Zhang L."/>
            <person name="Liao Z."/>
            <person name="Wang S."/>
            <person name="Yan T."/>
            <person name="Shi P."/>
            <person name="Liu M."/>
            <person name="Fu X."/>
            <person name="Pan Q."/>
            <person name="Wang Y."/>
            <person name="Lv Z."/>
            <person name="Lu X."/>
            <person name="Zhang F."/>
            <person name="Jiang W."/>
            <person name="Ma Y."/>
            <person name="Chen M."/>
            <person name="Hao X."/>
            <person name="Li L."/>
            <person name="Tang Y."/>
            <person name="Lv G."/>
            <person name="Zhou Y."/>
            <person name="Sun X."/>
            <person name="Brodelius P.E."/>
            <person name="Rose J.K.C."/>
            <person name="Tang K."/>
        </authorList>
    </citation>
    <scope>NUCLEOTIDE SEQUENCE [LARGE SCALE GENOMIC DNA]</scope>
    <source>
        <strain evidence="2">cv. Huhao1</strain>
        <tissue evidence="1">Leaf</tissue>
    </source>
</reference>
<evidence type="ECO:0000313" key="2">
    <source>
        <dbReference type="Proteomes" id="UP000245207"/>
    </source>
</evidence>
<dbReference type="AlphaFoldDB" id="A0A2U1PU31"/>
<gene>
    <name evidence="1" type="ORF">CTI12_AA034560</name>
</gene>
<keyword evidence="1" id="KW-0695">RNA-directed DNA polymerase</keyword>
<keyword evidence="1" id="KW-0808">Transferase</keyword>
<keyword evidence="1" id="KW-0548">Nucleotidyltransferase</keyword>
<keyword evidence="2" id="KW-1185">Reference proteome</keyword>
<dbReference type="GO" id="GO:0003964">
    <property type="term" value="F:RNA-directed DNA polymerase activity"/>
    <property type="evidence" value="ECO:0007669"/>
    <property type="project" value="UniProtKB-KW"/>
</dbReference>
<name>A0A2U1PU31_ARTAN</name>
<dbReference type="Proteomes" id="UP000245207">
    <property type="component" value="Unassembled WGS sequence"/>
</dbReference>
<organism evidence="1 2">
    <name type="scientific">Artemisia annua</name>
    <name type="common">Sweet wormwood</name>
    <dbReference type="NCBI Taxonomy" id="35608"/>
    <lineage>
        <taxon>Eukaryota</taxon>
        <taxon>Viridiplantae</taxon>
        <taxon>Streptophyta</taxon>
        <taxon>Embryophyta</taxon>
        <taxon>Tracheophyta</taxon>
        <taxon>Spermatophyta</taxon>
        <taxon>Magnoliopsida</taxon>
        <taxon>eudicotyledons</taxon>
        <taxon>Gunneridae</taxon>
        <taxon>Pentapetalae</taxon>
        <taxon>asterids</taxon>
        <taxon>campanulids</taxon>
        <taxon>Asterales</taxon>
        <taxon>Asteraceae</taxon>
        <taxon>Asteroideae</taxon>
        <taxon>Anthemideae</taxon>
        <taxon>Artemisiinae</taxon>
        <taxon>Artemisia</taxon>
    </lineage>
</organism>
<comment type="caution">
    <text evidence="1">The sequence shown here is derived from an EMBL/GenBank/DDBJ whole genome shotgun (WGS) entry which is preliminary data.</text>
</comment>
<proteinExistence type="predicted"/>
<evidence type="ECO:0000313" key="1">
    <source>
        <dbReference type="EMBL" id="PWA89278.1"/>
    </source>
</evidence>
<dbReference type="PANTHER" id="PTHR36617">
    <property type="entry name" value="PROTEIN, PUTATIVE-RELATED"/>
    <property type="match status" value="1"/>
</dbReference>
<accession>A0A2U1PU31</accession>
<protein>
    <submittedName>
        <fullName evidence="1">RNA-directed DNA polymerase, eukaryota</fullName>
    </submittedName>
</protein>
<dbReference type="EMBL" id="PKPP01000733">
    <property type="protein sequence ID" value="PWA89278.1"/>
    <property type="molecule type" value="Genomic_DNA"/>
</dbReference>